<keyword evidence="1" id="KW-0732">Signal</keyword>
<dbReference type="Pfam" id="PF13927">
    <property type="entry name" value="Ig_3"/>
    <property type="match status" value="1"/>
</dbReference>
<protein>
    <submittedName>
        <fullName evidence="5">Ig-like domain-containing protein</fullName>
    </submittedName>
</protein>
<reference evidence="5" key="1">
    <citation type="submission" date="2016-06" db="UniProtKB">
        <authorList>
            <consortium name="WormBaseParasite"/>
        </authorList>
    </citation>
    <scope>IDENTIFICATION</scope>
</reference>
<proteinExistence type="predicted"/>
<evidence type="ECO:0000259" key="2">
    <source>
        <dbReference type="PROSITE" id="PS50835"/>
    </source>
</evidence>
<dbReference type="InterPro" id="IPR003598">
    <property type="entry name" value="Ig_sub2"/>
</dbReference>
<organism evidence="5">
    <name type="scientific">Echinostoma caproni</name>
    <dbReference type="NCBI Taxonomy" id="27848"/>
    <lineage>
        <taxon>Eukaryota</taxon>
        <taxon>Metazoa</taxon>
        <taxon>Spiralia</taxon>
        <taxon>Lophotrochozoa</taxon>
        <taxon>Platyhelminthes</taxon>
        <taxon>Trematoda</taxon>
        <taxon>Digenea</taxon>
        <taxon>Plagiorchiida</taxon>
        <taxon>Echinostomata</taxon>
        <taxon>Echinostomatoidea</taxon>
        <taxon>Echinostomatidae</taxon>
        <taxon>Echinostoma</taxon>
    </lineage>
</organism>
<evidence type="ECO:0000313" key="3">
    <source>
        <dbReference type="EMBL" id="VDP86591.1"/>
    </source>
</evidence>
<reference evidence="3 4" key="2">
    <citation type="submission" date="2018-11" db="EMBL/GenBank/DDBJ databases">
        <authorList>
            <consortium name="Pathogen Informatics"/>
        </authorList>
    </citation>
    <scope>NUCLEOTIDE SEQUENCE [LARGE SCALE GENOMIC DNA]</scope>
    <source>
        <strain evidence="3 4">Egypt</strain>
    </source>
</reference>
<evidence type="ECO:0000256" key="1">
    <source>
        <dbReference type="SAM" id="SignalP"/>
    </source>
</evidence>
<dbReference type="PROSITE" id="PS50835">
    <property type="entry name" value="IG_LIKE"/>
    <property type="match status" value="2"/>
</dbReference>
<dbReference type="InterPro" id="IPR003599">
    <property type="entry name" value="Ig_sub"/>
</dbReference>
<dbReference type="InterPro" id="IPR013783">
    <property type="entry name" value="Ig-like_fold"/>
</dbReference>
<gene>
    <name evidence="3" type="ORF">ECPE_LOCUS10166</name>
</gene>
<feature type="signal peptide" evidence="1">
    <location>
        <begin position="1"/>
        <end position="20"/>
    </location>
</feature>
<evidence type="ECO:0000313" key="5">
    <source>
        <dbReference type="WBParaSite" id="ECPE_0001019801-mRNA-1"/>
    </source>
</evidence>
<dbReference type="Proteomes" id="UP000272942">
    <property type="component" value="Unassembled WGS sequence"/>
</dbReference>
<feature type="domain" description="Ig-like" evidence="2">
    <location>
        <begin position="28"/>
        <end position="100"/>
    </location>
</feature>
<dbReference type="AlphaFoldDB" id="A0A183AT81"/>
<dbReference type="InterPro" id="IPR007110">
    <property type="entry name" value="Ig-like_dom"/>
</dbReference>
<dbReference type="OrthoDB" id="190835at2759"/>
<dbReference type="SUPFAM" id="SSF48726">
    <property type="entry name" value="Immunoglobulin"/>
    <property type="match status" value="1"/>
</dbReference>
<feature type="chain" id="PRO_5043138182" evidence="1">
    <location>
        <begin position="21"/>
        <end position="231"/>
    </location>
</feature>
<dbReference type="InterPro" id="IPR036179">
    <property type="entry name" value="Ig-like_dom_sf"/>
</dbReference>
<dbReference type="EMBL" id="UZAN01048606">
    <property type="protein sequence ID" value="VDP86591.1"/>
    <property type="molecule type" value="Genomic_DNA"/>
</dbReference>
<dbReference type="Gene3D" id="2.60.40.10">
    <property type="entry name" value="Immunoglobulins"/>
    <property type="match status" value="2"/>
</dbReference>
<accession>A0A183AT81</accession>
<dbReference type="SMART" id="SM00408">
    <property type="entry name" value="IGc2"/>
    <property type="match status" value="2"/>
</dbReference>
<dbReference type="WBParaSite" id="ECPE_0001019801-mRNA-1">
    <property type="protein sequence ID" value="ECPE_0001019801-mRNA-1"/>
    <property type="gene ID" value="ECPE_0001019801"/>
</dbReference>
<sequence length="231" mass="26215">MVRALYALCILLACVLFCQSQRVQVIYEGQNIAFYCNATGISAYAPVHYQWELDNRVIIASDDKFSLINITKADEGEYKCTATQFINGTPVVAVESTYISVRRADSIITQDVEEGILVRILCNVTGSTRPDGAGPLRYEWRNPNGTLVGTQWKLELGHIELHESGVYVCRVSYELDKRQMSTSSATRINVLKLRVKLRVSKKEDSLARMGKEERLWGMKRLQFRNVNLQSQ</sequence>
<feature type="domain" description="Ig-like" evidence="2">
    <location>
        <begin position="105"/>
        <end position="181"/>
    </location>
</feature>
<evidence type="ECO:0000313" key="4">
    <source>
        <dbReference type="Proteomes" id="UP000272942"/>
    </source>
</evidence>
<keyword evidence="4" id="KW-1185">Reference proteome</keyword>
<dbReference type="SMART" id="SM00409">
    <property type="entry name" value="IG"/>
    <property type="match status" value="2"/>
</dbReference>
<name>A0A183AT81_9TREM</name>